<dbReference type="AlphaFoldDB" id="A0A934Q1C1"/>
<evidence type="ECO:0000256" key="1">
    <source>
        <dbReference type="ARBA" id="ARBA00022801"/>
    </source>
</evidence>
<keyword evidence="1 3" id="KW-0378">Hydrolase</keyword>
<sequence length="255" mass="27569">MTHRIAIGQVGMHWTTRENMASIAQALRLAQAQGAALCAFSELAITGFHRQIAREAVPEIVAPAVDELRRDCARLGVGAAVGAPTFAEGGARFISHLLVDERGDIAATVSKQGLTGPEATFFQRGSSRPVGRVQGLRCSAVICREVEDLEQVSQDLPHGSVDLVFVPGALRQDPDKPRTDPPEYVRRIQRLARATGAYVVQTNWPNALNRPEDSVDGGESTVASPEGEVLFRLPRQASGVAVFTLGESRFDWHPQ</sequence>
<dbReference type="InterPro" id="IPR003010">
    <property type="entry name" value="C-N_Hydrolase"/>
</dbReference>
<dbReference type="SUPFAM" id="SSF56317">
    <property type="entry name" value="Carbon-nitrogen hydrolase"/>
    <property type="match status" value="1"/>
</dbReference>
<dbReference type="GO" id="GO:0016811">
    <property type="term" value="F:hydrolase activity, acting on carbon-nitrogen (but not peptide) bonds, in linear amides"/>
    <property type="evidence" value="ECO:0007669"/>
    <property type="project" value="TreeGrafter"/>
</dbReference>
<proteinExistence type="predicted"/>
<evidence type="ECO:0000313" key="3">
    <source>
        <dbReference type="EMBL" id="MBK0392457.1"/>
    </source>
</evidence>
<comment type="caution">
    <text evidence="3">The sequence shown here is derived from an EMBL/GenBank/DDBJ whole genome shotgun (WGS) entry which is preliminary data.</text>
</comment>
<dbReference type="PANTHER" id="PTHR43674:SF16">
    <property type="entry name" value="CARBON-NITROGEN FAMILY, PUTATIVE (AFU_ORTHOLOGUE AFUA_5G02350)-RELATED"/>
    <property type="match status" value="1"/>
</dbReference>
<dbReference type="InterPro" id="IPR050345">
    <property type="entry name" value="Aliph_Amidase/BUP"/>
</dbReference>
<protein>
    <submittedName>
        <fullName evidence="3">Carbon-nitrogen hydrolase family protein</fullName>
    </submittedName>
</protein>
<dbReference type="PROSITE" id="PS50263">
    <property type="entry name" value="CN_HYDROLASE"/>
    <property type="match status" value="1"/>
</dbReference>
<evidence type="ECO:0000259" key="2">
    <source>
        <dbReference type="PROSITE" id="PS50263"/>
    </source>
</evidence>
<dbReference type="Pfam" id="PF00795">
    <property type="entry name" value="CN_hydrolase"/>
    <property type="match status" value="1"/>
</dbReference>
<organism evidence="3 4">
    <name type="scientific">Ramlibacter algicola</name>
    <dbReference type="NCBI Taxonomy" id="2795217"/>
    <lineage>
        <taxon>Bacteria</taxon>
        <taxon>Pseudomonadati</taxon>
        <taxon>Pseudomonadota</taxon>
        <taxon>Betaproteobacteria</taxon>
        <taxon>Burkholderiales</taxon>
        <taxon>Comamonadaceae</taxon>
        <taxon>Ramlibacter</taxon>
    </lineage>
</organism>
<dbReference type="Proteomes" id="UP000617041">
    <property type="component" value="Unassembled WGS sequence"/>
</dbReference>
<keyword evidence="4" id="KW-1185">Reference proteome</keyword>
<evidence type="ECO:0000313" key="4">
    <source>
        <dbReference type="Proteomes" id="UP000617041"/>
    </source>
</evidence>
<reference evidence="3" key="1">
    <citation type="submission" date="2020-12" db="EMBL/GenBank/DDBJ databases">
        <title>Ramlibacter sp. nov., isolated from a freshwater alga, Cryptomonas.</title>
        <authorList>
            <person name="Kim H.M."/>
            <person name="Jeon C.O."/>
        </authorList>
    </citation>
    <scope>NUCLEOTIDE SEQUENCE</scope>
    <source>
        <strain evidence="3">CrO1</strain>
    </source>
</reference>
<accession>A0A934Q1C1</accession>
<dbReference type="CDD" id="cd07197">
    <property type="entry name" value="nitrilase"/>
    <property type="match status" value="1"/>
</dbReference>
<feature type="domain" description="CN hydrolase" evidence="2">
    <location>
        <begin position="3"/>
        <end position="252"/>
    </location>
</feature>
<dbReference type="RefSeq" id="WP_200787392.1">
    <property type="nucleotide sequence ID" value="NZ_JAEDAO010000001.1"/>
</dbReference>
<name>A0A934Q1C1_9BURK</name>
<dbReference type="PANTHER" id="PTHR43674">
    <property type="entry name" value="NITRILASE C965.09-RELATED"/>
    <property type="match status" value="1"/>
</dbReference>
<dbReference type="Gene3D" id="3.60.110.10">
    <property type="entry name" value="Carbon-nitrogen hydrolase"/>
    <property type="match status" value="1"/>
</dbReference>
<gene>
    <name evidence="3" type="ORF">I8E28_07625</name>
</gene>
<dbReference type="InterPro" id="IPR036526">
    <property type="entry name" value="C-N_Hydrolase_sf"/>
</dbReference>
<dbReference type="EMBL" id="JAEDAO010000001">
    <property type="protein sequence ID" value="MBK0392457.1"/>
    <property type="molecule type" value="Genomic_DNA"/>
</dbReference>